<feature type="non-terminal residue" evidence="2">
    <location>
        <position position="1"/>
    </location>
</feature>
<feature type="region of interest" description="Disordered" evidence="1">
    <location>
        <begin position="58"/>
        <end position="206"/>
    </location>
</feature>
<comment type="caution">
    <text evidence="2">The sequence shown here is derived from an EMBL/GenBank/DDBJ whole genome shotgun (WGS) entry which is preliminary data.</text>
</comment>
<proteinExistence type="predicted"/>
<dbReference type="AlphaFoldDB" id="V8NVX5"/>
<feature type="compositionally biased region" description="Basic and acidic residues" evidence="1">
    <location>
        <begin position="79"/>
        <end position="140"/>
    </location>
</feature>
<protein>
    <submittedName>
        <fullName evidence="2">RNA-binding protein 25</fullName>
    </submittedName>
</protein>
<organism evidence="2 3">
    <name type="scientific">Ophiophagus hannah</name>
    <name type="common">King cobra</name>
    <name type="synonym">Naja hannah</name>
    <dbReference type="NCBI Taxonomy" id="8665"/>
    <lineage>
        <taxon>Eukaryota</taxon>
        <taxon>Metazoa</taxon>
        <taxon>Chordata</taxon>
        <taxon>Craniata</taxon>
        <taxon>Vertebrata</taxon>
        <taxon>Euteleostomi</taxon>
        <taxon>Lepidosauria</taxon>
        <taxon>Squamata</taxon>
        <taxon>Bifurcata</taxon>
        <taxon>Unidentata</taxon>
        <taxon>Episquamata</taxon>
        <taxon>Toxicofera</taxon>
        <taxon>Serpentes</taxon>
        <taxon>Colubroidea</taxon>
        <taxon>Elapidae</taxon>
        <taxon>Elapinae</taxon>
        <taxon>Ophiophagus</taxon>
    </lineage>
</organism>
<dbReference type="EMBL" id="AZIM01001809">
    <property type="protein sequence ID" value="ETE65702.1"/>
    <property type="molecule type" value="Genomic_DNA"/>
</dbReference>
<feature type="compositionally biased region" description="Basic and acidic residues" evidence="1">
    <location>
        <begin position="148"/>
        <end position="164"/>
    </location>
</feature>
<gene>
    <name evidence="2" type="primary">Rbm25</name>
    <name evidence="2" type="ORF">L345_08524</name>
</gene>
<keyword evidence="3" id="KW-1185">Reference proteome</keyword>
<evidence type="ECO:0000313" key="2">
    <source>
        <dbReference type="EMBL" id="ETE65702.1"/>
    </source>
</evidence>
<name>V8NVX5_OPHHA</name>
<evidence type="ECO:0000256" key="1">
    <source>
        <dbReference type="SAM" id="MobiDB-lite"/>
    </source>
</evidence>
<sequence length="206" mass="24172">MQAHPIDCSGLNGVDFNGRCLERGGVGTLEKQSKAGGHCTKKKHVAAANIHDKGDVDWQGAQRQQWLSPGLPSLAASRGRKEMGRLRDGPSERGNGRKREREKERENKREKKERGGEREKEREREKEQTRKKGIDNERGGWKGGTESNIERERERERKEKERERERKKKKERGREEKKKRKRGKEREKEETRKKRKKKGERKEEKG</sequence>
<feature type="compositionally biased region" description="Basic residues" evidence="1">
    <location>
        <begin position="165"/>
        <end position="183"/>
    </location>
</feature>
<reference evidence="2 3" key="1">
    <citation type="journal article" date="2013" name="Proc. Natl. Acad. Sci. U.S.A.">
        <title>The king cobra genome reveals dynamic gene evolution and adaptation in the snake venom system.</title>
        <authorList>
            <person name="Vonk F.J."/>
            <person name="Casewell N.R."/>
            <person name="Henkel C.V."/>
            <person name="Heimberg A.M."/>
            <person name="Jansen H.J."/>
            <person name="McCleary R.J."/>
            <person name="Kerkkamp H.M."/>
            <person name="Vos R.A."/>
            <person name="Guerreiro I."/>
            <person name="Calvete J.J."/>
            <person name="Wuster W."/>
            <person name="Woods A.E."/>
            <person name="Logan J.M."/>
            <person name="Harrison R.A."/>
            <person name="Castoe T.A."/>
            <person name="de Koning A.P."/>
            <person name="Pollock D.D."/>
            <person name="Yandell M."/>
            <person name="Calderon D."/>
            <person name="Renjifo C."/>
            <person name="Currier R.B."/>
            <person name="Salgado D."/>
            <person name="Pla D."/>
            <person name="Sanz L."/>
            <person name="Hyder A.S."/>
            <person name="Ribeiro J.M."/>
            <person name="Arntzen J.W."/>
            <person name="van den Thillart G.E."/>
            <person name="Boetzer M."/>
            <person name="Pirovano W."/>
            <person name="Dirks R.P."/>
            <person name="Spaink H.P."/>
            <person name="Duboule D."/>
            <person name="McGlinn E."/>
            <person name="Kini R.M."/>
            <person name="Richardson M.K."/>
        </authorList>
    </citation>
    <scope>NUCLEOTIDE SEQUENCE</scope>
    <source>
        <tissue evidence="2">Blood</tissue>
    </source>
</reference>
<dbReference type="Proteomes" id="UP000018936">
    <property type="component" value="Unassembled WGS sequence"/>
</dbReference>
<evidence type="ECO:0000313" key="3">
    <source>
        <dbReference type="Proteomes" id="UP000018936"/>
    </source>
</evidence>
<accession>V8NVX5</accession>